<organism evidence="2 3">
    <name type="scientific">Diaporthe helianthi</name>
    <dbReference type="NCBI Taxonomy" id="158607"/>
    <lineage>
        <taxon>Eukaryota</taxon>
        <taxon>Fungi</taxon>
        <taxon>Dikarya</taxon>
        <taxon>Ascomycota</taxon>
        <taxon>Pezizomycotina</taxon>
        <taxon>Sordariomycetes</taxon>
        <taxon>Sordariomycetidae</taxon>
        <taxon>Diaporthales</taxon>
        <taxon>Diaporthaceae</taxon>
        <taxon>Diaporthe</taxon>
    </lineage>
</organism>
<evidence type="ECO:0000313" key="3">
    <source>
        <dbReference type="Proteomes" id="UP000094444"/>
    </source>
</evidence>
<accession>A0A2P5HTA7</accession>
<name>A0A2P5HTA7_DIAHE</name>
<feature type="region of interest" description="Disordered" evidence="1">
    <location>
        <begin position="604"/>
        <end position="699"/>
    </location>
</feature>
<dbReference type="EMBL" id="MAVT02000795">
    <property type="protein sequence ID" value="POS73456.1"/>
    <property type="molecule type" value="Genomic_DNA"/>
</dbReference>
<gene>
    <name evidence="2" type="ORF">DHEL01_v208148</name>
</gene>
<reference evidence="2" key="1">
    <citation type="submission" date="2017-09" db="EMBL/GenBank/DDBJ databases">
        <title>Polyketide synthases of a Diaporthe helianthi virulent isolate.</title>
        <authorList>
            <person name="Baroncelli R."/>
        </authorList>
    </citation>
    <scope>NUCLEOTIDE SEQUENCE [LARGE SCALE GENOMIC DNA]</scope>
    <source>
        <strain evidence="2">7/96</strain>
    </source>
</reference>
<proteinExistence type="predicted"/>
<feature type="region of interest" description="Disordered" evidence="1">
    <location>
        <begin position="1"/>
        <end position="32"/>
    </location>
</feature>
<dbReference type="Proteomes" id="UP000094444">
    <property type="component" value="Unassembled WGS sequence"/>
</dbReference>
<comment type="caution">
    <text evidence="2">The sequence shown here is derived from an EMBL/GenBank/DDBJ whole genome shotgun (WGS) entry which is preliminary data.</text>
</comment>
<dbReference type="AlphaFoldDB" id="A0A2P5HTA7"/>
<protein>
    <submittedName>
        <fullName evidence="2">Uncharacterized protein</fullName>
    </submittedName>
</protein>
<feature type="compositionally biased region" description="Low complexity" evidence="1">
    <location>
        <begin position="604"/>
        <end position="629"/>
    </location>
</feature>
<sequence>MASSGRHNTRAAAPVNSPAVGGRQPPSDSKGTNGKVLILLNNDLPDWDNVAIFLLFATVVQDLEKKFGKSAVQKLFILELHKVNLGIERIQGKNIPTFLMPMFNALFKADGPVHRAPFDLKVKKDLDRVLERRGISAGSASTFMRADLTKALVDAIVGNEKIMKTLVKDLLNLEKFQVKQKFRDACSCHENWANRCGICKFRYESIKQQMMTCVPSKDPEDLEGSLVAGKYYAQDYLKVLQEHGFLSPDDKVYLDVGGLPHLTAPLEARAEHPGHLVNHPDLVKFYQLQKDTVPSEAQRRENIRDHMQKNLEKNYETRLDDTTISSTGKDRYKKIIDAGKKANKIFFFGGSSMTLLKALISAGLEKKIEFVGQGGVMNTSLNLTGNSFNWDLNPSAAYSVLNRQADKNAGIPEFMLGSTELGKQRLFLGKDLASVFAAGRLNDRFGRRVAAFGVPEVKTNPEKFILDMQSIDVFNASKKAPKPNEVTEAEKTYAGHLSKKVQGADLAAFLAAYSESFRAHCTPYKPKYMFIVKKLDQQGKELDAVERVRFHDENKMTNKREICRSLDGSVTLFMPKTNETEVVKMTSDMIAEVKDAMAKKVAAALHHDTSGTTSTPAAAPSANGPTNGNHKQPNTLASRPKQPAGNNASGAGGMPPLKVKSASASNGAPRRAGAPPAGGMSTPKAAGGKQVRRSEQSGS</sequence>
<feature type="compositionally biased region" description="Low complexity" evidence="1">
    <location>
        <begin position="661"/>
        <end position="679"/>
    </location>
</feature>
<dbReference type="InParanoid" id="A0A2P5HTA7"/>
<keyword evidence="3" id="KW-1185">Reference proteome</keyword>
<evidence type="ECO:0000256" key="1">
    <source>
        <dbReference type="SAM" id="MobiDB-lite"/>
    </source>
</evidence>
<evidence type="ECO:0000313" key="2">
    <source>
        <dbReference type="EMBL" id="POS73456.1"/>
    </source>
</evidence>